<dbReference type="AlphaFoldDB" id="X1T1B2"/>
<reference evidence="1" key="1">
    <citation type="journal article" date="2014" name="Front. Microbiol.">
        <title>High frequency of phylogenetically diverse reductive dehalogenase-homologous genes in deep subseafloor sedimentary metagenomes.</title>
        <authorList>
            <person name="Kawai M."/>
            <person name="Futagami T."/>
            <person name="Toyoda A."/>
            <person name="Takaki Y."/>
            <person name="Nishi S."/>
            <person name="Hori S."/>
            <person name="Arai W."/>
            <person name="Tsubouchi T."/>
            <person name="Morono Y."/>
            <person name="Uchiyama I."/>
            <person name="Ito T."/>
            <person name="Fujiyama A."/>
            <person name="Inagaki F."/>
            <person name="Takami H."/>
        </authorList>
    </citation>
    <scope>NUCLEOTIDE SEQUENCE</scope>
    <source>
        <strain evidence="1">Expedition CK06-06</strain>
    </source>
</reference>
<gene>
    <name evidence="1" type="ORF">S12H4_22157</name>
</gene>
<protein>
    <submittedName>
        <fullName evidence="1">Uncharacterized protein</fullName>
    </submittedName>
</protein>
<name>X1T1B2_9ZZZZ</name>
<comment type="caution">
    <text evidence="1">The sequence shown here is derived from an EMBL/GenBank/DDBJ whole genome shotgun (WGS) entry which is preliminary data.</text>
</comment>
<evidence type="ECO:0000313" key="1">
    <source>
        <dbReference type="EMBL" id="GAI73859.1"/>
    </source>
</evidence>
<accession>X1T1B2</accession>
<organism evidence="1">
    <name type="scientific">marine sediment metagenome</name>
    <dbReference type="NCBI Taxonomy" id="412755"/>
    <lineage>
        <taxon>unclassified sequences</taxon>
        <taxon>metagenomes</taxon>
        <taxon>ecological metagenomes</taxon>
    </lineage>
</organism>
<proteinExistence type="predicted"/>
<sequence length="150" mass="16047">MVGEIELLKRVLIKDKKGNKIFDSGMMPSNSFVVAFLEHLYGAFVDSSYGITDTGNTSRDVYDPCIDGVSPSQERDNVDATVNDDDYGIVVGTGTTAESSTDYKLDTQIAHGAGAGELQYGSTGFTAPSEVGGNVDFVVTRTFTTVRVLQ</sequence>
<dbReference type="EMBL" id="BARW01011504">
    <property type="protein sequence ID" value="GAI73859.1"/>
    <property type="molecule type" value="Genomic_DNA"/>
</dbReference>